<sequence length="130" mass="14735">MATQIVLVPRKLQQRTPSIVDGLPREVEISQRIYGCQLIQKAGILLQLEAVTVASAQTILHRFYYRKSLKKFDVRLVATASLLLACKLEEDPRRVKSLIDVVHILSKAEDTNKDITLENLDELLLDHDST</sequence>
<keyword evidence="1" id="KW-0195">Cyclin</keyword>
<protein>
    <recommendedName>
        <fullName evidence="2">Cyclin-like domain-containing protein</fullName>
    </recommendedName>
</protein>
<dbReference type="GO" id="GO:0016538">
    <property type="term" value="F:cyclin-dependent protein serine/threonine kinase regulator activity"/>
    <property type="evidence" value="ECO:0007669"/>
    <property type="project" value="InterPro"/>
</dbReference>
<dbReference type="InterPro" id="IPR036915">
    <property type="entry name" value="Cyclin-like_sf"/>
</dbReference>
<dbReference type="GeneID" id="25472185"/>
<dbReference type="InterPro" id="IPR043198">
    <property type="entry name" value="Cyclin/Ssn8"/>
</dbReference>
<dbReference type="PANTHER" id="PTHR10026">
    <property type="entry name" value="CYCLIN"/>
    <property type="match status" value="1"/>
</dbReference>
<evidence type="ECO:0000313" key="4">
    <source>
        <dbReference type="Proteomes" id="UP000030754"/>
    </source>
</evidence>
<reference evidence="3" key="1">
    <citation type="submission" date="2013-10" db="EMBL/GenBank/DDBJ databases">
        <title>Genomic analysis of the causative agents of coccidiosis in chickens.</title>
        <authorList>
            <person name="Reid A.J."/>
            <person name="Blake D."/>
            <person name="Billington K."/>
            <person name="Browne H."/>
            <person name="Dunn M."/>
            <person name="Hung S."/>
            <person name="Kawahara F."/>
            <person name="Miranda-Saavedra D."/>
            <person name="Mourier T."/>
            <person name="Nagra H."/>
            <person name="Otto T.D."/>
            <person name="Rawlings N."/>
            <person name="Sanchez A."/>
            <person name="Sanders M."/>
            <person name="Subramaniam C."/>
            <person name="Tay Y."/>
            <person name="Dear P."/>
            <person name="Doerig C."/>
            <person name="Gruber A."/>
            <person name="Parkinson J."/>
            <person name="Shirley M."/>
            <person name="Wan K.L."/>
            <person name="Berriman M."/>
            <person name="Tomley F."/>
            <person name="Pain A."/>
        </authorList>
    </citation>
    <scope>NUCLEOTIDE SEQUENCE [LARGE SCALE GENOMIC DNA]</scope>
    <source>
        <strain evidence="3">Houghton</strain>
    </source>
</reference>
<organism evidence="3 4">
    <name type="scientific">Eimeria necatrix</name>
    <dbReference type="NCBI Taxonomy" id="51315"/>
    <lineage>
        <taxon>Eukaryota</taxon>
        <taxon>Sar</taxon>
        <taxon>Alveolata</taxon>
        <taxon>Apicomplexa</taxon>
        <taxon>Conoidasida</taxon>
        <taxon>Coccidia</taxon>
        <taxon>Eucoccidiorida</taxon>
        <taxon>Eimeriorina</taxon>
        <taxon>Eimeriidae</taxon>
        <taxon>Eimeria</taxon>
    </lineage>
</organism>
<dbReference type="VEuPathDB" id="ToxoDB:ENH_00020120"/>
<dbReference type="OrthoDB" id="10264655at2759"/>
<dbReference type="SUPFAM" id="SSF47954">
    <property type="entry name" value="Cyclin-like"/>
    <property type="match status" value="1"/>
</dbReference>
<name>U6MHS4_9EIME</name>
<dbReference type="EMBL" id="HG722519">
    <property type="protein sequence ID" value="CDJ62608.1"/>
    <property type="molecule type" value="Genomic_DNA"/>
</dbReference>
<keyword evidence="4" id="KW-1185">Reference proteome</keyword>
<reference evidence="3" key="2">
    <citation type="submission" date="2013-10" db="EMBL/GenBank/DDBJ databases">
        <authorList>
            <person name="Aslett M."/>
        </authorList>
    </citation>
    <scope>NUCLEOTIDE SEQUENCE [LARGE SCALE GENOMIC DNA]</scope>
    <source>
        <strain evidence="3">Houghton</strain>
    </source>
</reference>
<dbReference type="InterPro" id="IPR006671">
    <property type="entry name" value="Cyclin_N"/>
</dbReference>
<dbReference type="Proteomes" id="UP000030754">
    <property type="component" value="Unassembled WGS sequence"/>
</dbReference>
<dbReference type="RefSeq" id="XP_013439970.1">
    <property type="nucleotide sequence ID" value="XM_013584516.1"/>
</dbReference>
<dbReference type="InterPro" id="IPR013763">
    <property type="entry name" value="Cyclin-like_dom"/>
</dbReference>
<evidence type="ECO:0000259" key="2">
    <source>
        <dbReference type="SMART" id="SM00385"/>
    </source>
</evidence>
<comment type="similarity">
    <text evidence="1">Belongs to the cyclin family.</text>
</comment>
<dbReference type="AlphaFoldDB" id="U6MHS4"/>
<feature type="non-terminal residue" evidence="3">
    <location>
        <position position="130"/>
    </location>
</feature>
<evidence type="ECO:0000313" key="3">
    <source>
        <dbReference type="EMBL" id="CDJ62608.1"/>
    </source>
</evidence>
<dbReference type="GO" id="GO:0006357">
    <property type="term" value="P:regulation of transcription by RNA polymerase II"/>
    <property type="evidence" value="ECO:0007669"/>
    <property type="project" value="InterPro"/>
</dbReference>
<dbReference type="SMART" id="SM00385">
    <property type="entry name" value="CYCLIN"/>
    <property type="match status" value="1"/>
</dbReference>
<evidence type="ECO:0000256" key="1">
    <source>
        <dbReference type="RuleBase" id="RU000383"/>
    </source>
</evidence>
<dbReference type="Pfam" id="PF00134">
    <property type="entry name" value="Cyclin_N"/>
    <property type="match status" value="1"/>
</dbReference>
<proteinExistence type="inferred from homology"/>
<accession>U6MHS4</accession>
<dbReference type="Gene3D" id="1.10.472.10">
    <property type="entry name" value="Cyclin-like"/>
    <property type="match status" value="1"/>
</dbReference>
<feature type="domain" description="Cyclin-like" evidence="2">
    <location>
        <begin position="37"/>
        <end position="121"/>
    </location>
</feature>
<gene>
    <name evidence="3" type="ORF">ENH_00020120</name>
</gene>